<dbReference type="AlphaFoldDB" id="A0A0B4GSF7"/>
<sequence>MIVSGQMRLRIIEGPSWEIASASSFQLRQVIQQPHAKTTRSCPNGQSDASTYSNGFRSFTRSMTRDEFRSALKRNKIELLRFVPFEEQRDAAPSANGQADSGIPNQVCFASKA</sequence>
<evidence type="ECO:0000256" key="1">
    <source>
        <dbReference type="SAM" id="MobiDB-lite"/>
    </source>
</evidence>
<reference evidence="2 3" key="1">
    <citation type="journal article" date="2014" name="Proc. Natl. Acad. Sci. U.S.A.">
        <title>Trajectory and genomic determinants of fungal-pathogen speciation and host adaptation.</title>
        <authorList>
            <person name="Hu X."/>
            <person name="Xiao G."/>
            <person name="Zheng P."/>
            <person name="Shang Y."/>
            <person name="Su Y."/>
            <person name="Zhang X."/>
            <person name="Liu X."/>
            <person name="Zhan S."/>
            <person name="St Leger R.J."/>
            <person name="Wang C."/>
        </authorList>
    </citation>
    <scope>NUCLEOTIDE SEQUENCE [LARGE SCALE GENOMIC DNA]</scope>
    <source>
        <strain evidence="2 3">ARSEF 977</strain>
    </source>
</reference>
<name>A0A0B4GSF7_METGA</name>
<comment type="caution">
    <text evidence="2">The sequence shown here is derived from an EMBL/GenBank/DDBJ whole genome shotgun (WGS) entry which is preliminary data.</text>
</comment>
<dbReference type="Proteomes" id="UP000031192">
    <property type="component" value="Unassembled WGS sequence"/>
</dbReference>
<keyword evidence="3" id="KW-1185">Reference proteome</keyword>
<accession>A0A0B4GSF7</accession>
<feature type="region of interest" description="Disordered" evidence="1">
    <location>
        <begin position="90"/>
        <end position="113"/>
    </location>
</feature>
<dbReference type="HOGENOM" id="CLU_2134096_0_0_1"/>
<evidence type="ECO:0000313" key="2">
    <source>
        <dbReference type="EMBL" id="KID85548.1"/>
    </source>
</evidence>
<evidence type="ECO:0000313" key="3">
    <source>
        <dbReference type="Proteomes" id="UP000031192"/>
    </source>
</evidence>
<dbReference type="EMBL" id="AZNH01000029">
    <property type="protein sequence ID" value="KID85548.1"/>
    <property type="molecule type" value="Genomic_DNA"/>
</dbReference>
<protein>
    <submittedName>
        <fullName evidence="2">Uncharacterized protein</fullName>
    </submittedName>
</protein>
<gene>
    <name evidence="2" type="ORF">MGU_07259</name>
</gene>
<organism evidence="2 3">
    <name type="scientific">Metarhizium guizhouense (strain ARSEF 977)</name>
    <dbReference type="NCBI Taxonomy" id="1276136"/>
    <lineage>
        <taxon>Eukaryota</taxon>
        <taxon>Fungi</taxon>
        <taxon>Dikarya</taxon>
        <taxon>Ascomycota</taxon>
        <taxon>Pezizomycotina</taxon>
        <taxon>Sordariomycetes</taxon>
        <taxon>Hypocreomycetidae</taxon>
        <taxon>Hypocreales</taxon>
        <taxon>Clavicipitaceae</taxon>
        <taxon>Metarhizium</taxon>
    </lineage>
</organism>
<proteinExistence type="predicted"/>